<sequence>MAISDWQQEFYKVSCDPKSTIIRKGWTPRFGWMLRCRGIRFPRKIRRISQPQKKKRRVQNITAPTDSVSDTTISDDYKVARLGKTTSFEGHKVVDQEIQVYSLNSNSVKRLPPHEFTQHFIWINDRPPEELVNNALHWVMLDKHHDDDTNLITALDLHTFTPISIALFRYLETFQETEMDIGCFGWVFDLVELGRKISGRH</sequence>
<evidence type="ECO:0000313" key="2">
    <source>
        <dbReference type="Proteomes" id="UP001161247"/>
    </source>
</evidence>
<evidence type="ECO:0000313" key="1">
    <source>
        <dbReference type="EMBL" id="CAI9106830.1"/>
    </source>
</evidence>
<organism evidence="1 2">
    <name type="scientific">Oldenlandia corymbosa var. corymbosa</name>
    <dbReference type="NCBI Taxonomy" id="529605"/>
    <lineage>
        <taxon>Eukaryota</taxon>
        <taxon>Viridiplantae</taxon>
        <taxon>Streptophyta</taxon>
        <taxon>Embryophyta</taxon>
        <taxon>Tracheophyta</taxon>
        <taxon>Spermatophyta</taxon>
        <taxon>Magnoliopsida</taxon>
        <taxon>eudicotyledons</taxon>
        <taxon>Gunneridae</taxon>
        <taxon>Pentapetalae</taxon>
        <taxon>asterids</taxon>
        <taxon>lamiids</taxon>
        <taxon>Gentianales</taxon>
        <taxon>Rubiaceae</taxon>
        <taxon>Rubioideae</taxon>
        <taxon>Spermacoceae</taxon>
        <taxon>Hedyotis-Oldenlandia complex</taxon>
        <taxon>Oldenlandia</taxon>
    </lineage>
</organism>
<name>A0AAV1DIH1_OLDCO</name>
<accession>A0AAV1DIH1</accession>
<dbReference type="AlphaFoldDB" id="A0AAV1DIH1"/>
<proteinExistence type="predicted"/>
<keyword evidence="2" id="KW-1185">Reference proteome</keyword>
<dbReference type="EMBL" id="OX459122">
    <property type="protein sequence ID" value="CAI9106830.1"/>
    <property type="molecule type" value="Genomic_DNA"/>
</dbReference>
<gene>
    <name evidence="1" type="ORF">OLC1_LOCUS15273</name>
</gene>
<reference evidence="1" key="1">
    <citation type="submission" date="2023-03" db="EMBL/GenBank/DDBJ databases">
        <authorList>
            <person name="Julca I."/>
        </authorList>
    </citation>
    <scope>NUCLEOTIDE SEQUENCE</scope>
</reference>
<dbReference type="Proteomes" id="UP001161247">
    <property type="component" value="Chromosome 5"/>
</dbReference>
<protein>
    <submittedName>
        <fullName evidence="1">OLC1v1006059C1</fullName>
    </submittedName>
</protein>